<reference evidence="9" key="1">
    <citation type="journal article" date="2017" name="Nat. Ecol. Evol.">
        <title>Genome expansion and lineage-specific genetic innovations in the forest pathogenic fungi Armillaria.</title>
        <authorList>
            <person name="Sipos G."/>
            <person name="Prasanna A.N."/>
            <person name="Walter M.C."/>
            <person name="O'Connor E."/>
            <person name="Balint B."/>
            <person name="Krizsan K."/>
            <person name="Kiss B."/>
            <person name="Hess J."/>
            <person name="Varga T."/>
            <person name="Slot J."/>
            <person name="Riley R."/>
            <person name="Boka B."/>
            <person name="Rigling D."/>
            <person name="Barry K."/>
            <person name="Lee J."/>
            <person name="Mihaltcheva S."/>
            <person name="LaButti K."/>
            <person name="Lipzen A."/>
            <person name="Waldron R."/>
            <person name="Moloney N.M."/>
            <person name="Sperisen C."/>
            <person name="Kredics L."/>
            <person name="Vagvoelgyi C."/>
            <person name="Patrignani A."/>
            <person name="Fitzpatrick D."/>
            <person name="Nagy I."/>
            <person name="Doyle S."/>
            <person name="Anderson J.B."/>
            <person name="Grigoriev I.V."/>
            <person name="Gueldener U."/>
            <person name="Muensterkoetter M."/>
            <person name="Nagy L.G."/>
        </authorList>
    </citation>
    <scope>NUCLEOTIDE SEQUENCE [LARGE SCALE GENOMIC DNA]</scope>
    <source>
        <strain evidence="9">C18/9</strain>
    </source>
</reference>
<feature type="compositionally biased region" description="Acidic residues" evidence="6">
    <location>
        <begin position="339"/>
        <end position="357"/>
    </location>
</feature>
<keyword evidence="3" id="KW-0863">Zinc-finger</keyword>
<protein>
    <recommendedName>
        <fullName evidence="7">HAT C-terminal dimerisation domain-containing protein</fullName>
    </recommendedName>
</protein>
<feature type="domain" description="HAT C-terminal dimerisation" evidence="7">
    <location>
        <begin position="651"/>
        <end position="741"/>
    </location>
</feature>
<keyword evidence="2" id="KW-0479">Metal-binding</keyword>
<proteinExistence type="predicted"/>
<dbReference type="STRING" id="47428.A0A284S4Z2"/>
<dbReference type="InterPro" id="IPR052035">
    <property type="entry name" value="ZnF_BED_domain_contain"/>
</dbReference>
<keyword evidence="5" id="KW-0539">Nucleus</keyword>
<dbReference type="PANTHER" id="PTHR46481">
    <property type="entry name" value="ZINC FINGER BED DOMAIN-CONTAINING PROTEIN 4"/>
    <property type="match status" value="1"/>
</dbReference>
<dbReference type="Pfam" id="PF05699">
    <property type="entry name" value="Dimer_Tnp_hAT"/>
    <property type="match status" value="1"/>
</dbReference>
<comment type="subcellular location">
    <subcellularLocation>
        <location evidence="1">Nucleus</location>
    </subcellularLocation>
</comment>
<dbReference type="AlphaFoldDB" id="A0A284S4Z2"/>
<dbReference type="OMA" id="INGRIHI"/>
<gene>
    <name evidence="8" type="ORF">ARMOST_19597</name>
</gene>
<dbReference type="InterPro" id="IPR012337">
    <property type="entry name" value="RNaseH-like_sf"/>
</dbReference>
<evidence type="ECO:0000313" key="8">
    <source>
        <dbReference type="EMBL" id="SJL16081.1"/>
    </source>
</evidence>
<dbReference type="InterPro" id="IPR008906">
    <property type="entry name" value="HATC_C_dom"/>
</dbReference>
<dbReference type="SUPFAM" id="SSF53098">
    <property type="entry name" value="Ribonuclease H-like"/>
    <property type="match status" value="1"/>
</dbReference>
<dbReference type="GO" id="GO:0008270">
    <property type="term" value="F:zinc ion binding"/>
    <property type="evidence" value="ECO:0007669"/>
    <property type="project" value="UniProtKB-KW"/>
</dbReference>
<evidence type="ECO:0000256" key="1">
    <source>
        <dbReference type="ARBA" id="ARBA00004123"/>
    </source>
</evidence>
<dbReference type="EMBL" id="FUEG01000032">
    <property type="protein sequence ID" value="SJL16081.1"/>
    <property type="molecule type" value="Genomic_DNA"/>
</dbReference>
<evidence type="ECO:0000256" key="4">
    <source>
        <dbReference type="ARBA" id="ARBA00022833"/>
    </source>
</evidence>
<name>A0A284S4Z2_ARMOS</name>
<evidence type="ECO:0000256" key="2">
    <source>
        <dbReference type="ARBA" id="ARBA00022723"/>
    </source>
</evidence>
<feature type="compositionally biased region" description="Low complexity" evidence="6">
    <location>
        <begin position="20"/>
        <end position="43"/>
    </location>
</feature>
<evidence type="ECO:0000313" key="9">
    <source>
        <dbReference type="Proteomes" id="UP000219338"/>
    </source>
</evidence>
<feature type="region of interest" description="Disordered" evidence="6">
    <location>
        <begin position="1"/>
        <end position="55"/>
    </location>
</feature>
<accession>A0A284S4Z2</accession>
<keyword evidence="4" id="KW-0862">Zinc</keyword>
<dbReference type="PANTHER" id="PTHR46481:SF10">
    <property type="entry name" value="ZINC FINGER BED DOMAIN-CONTAINING PROTEIN 39"/>
    <property type="match status" value="1"/>
</dbReference>
<sequence length="794" mass="89822">MVNESSTGMSSKRKRDSDEPMSPTASDDASSSSCSPAGSDSTTNTVSESPRLSEGVAEADGLVHVRTDAAKAAWTKKMAIMQKKWHAKSYEHFFGEFKVTVNRPFTDNGTSNFIRYFKKCKPKSDSDEPRLEQTSLIPFVQGSMYTYGRLHMKQVEWAALCHHPYHMFEDRPYHDILRMMHADVKIPSADTVSRDVKDVYNIVKKRVAKLLQNAWGRIHIAQDGWAAPQKLSLLGLVAVWVIDGKLQVLTLDMIELHKSHTGVYLADVLCTSLREFGILDKLLSVPGDNASTNTKLLQVIKAPGRLPRSHIAGPETQVRCAGHIFDLANKVAKRGNEDSLLDDEADNPDWLDDDDDDELDKEEHALLEECTTSEKEAQDDADLDELLDTLDNLQQLEYEDGTFGRNAVMKIFKLGRRIFNNGAMQEDLSEKCKEVGIAIQKMIRAVVTHWLTHGTVLRHALILRPALDMLCDMPDWNKNRKKAISCFKLTRLEWQFIEQLRPMLMMLSVASERISSSGVPLLHEVIPLFDLLISKFEDIIIDTDLFPGVRAATIHGHAVLCKYYSKTDDSYMYRMSMIMHPAHKMSYFRNQKWEPEWIDRCYAIVHEIWNEHYKPSLVTRAPMTQASSESFDDIFPELSKRRRLNDDVDALEKYLSEPVIDDLDDPLHYWTSLLDECDSLGKVIQVTLKGALAQMALDFLSAPATSTDVERLFSHGGLNMMKHRHNLSAESTIDQTVLNSWTKCPGLLPEDEITQFFNDKSKRPNNSGARAKAVDGPSSSTAREVIQVDTDSID</sequence>
<dbReference type="OrthoDB" id="3251057at2759"/>
<organism evidence="8 9">
    <name type="scientific">Armillaria ostoyae</name>
    <name type="common">Armillaria root rot fungus</name>
    <dbReference type="NCBI Taxonomy" id="47428"/>
    <lineage>
        <taxon>Eukaryota</taxon>
        <taxon>Fungi</taxon>
        <taxon>Dikarya</taxon>
        <taxon>Basidiomycota</taxon>
        <taxon>Agaricomycotina</taxon>
        <taxon>Agaricomycetes</taxon>
        <taxon>Agaricomycetidae</taxon>
        <taxon>Agaricales</taxon>
        <taxon>Marasmiineae</taxon>
        <taxon>Physalacriaceae</taxon>
        <taxon>Armillaria</taxon>
    </lineage>
</organism>
<feature type="region of interest" description="Disordered" evidence="6">
    <location>
        <begin position="758"/>
        <end position="794"/>
    </location>
</feature>
<dbReference type="Proteomes" id="UP000219338">
    <property type="component" value="Unassembled WGS sequence"/>
</dbReference>
<evidence type="ECO:0000256" key="6">
    <source>
        <dbReference type="SAM" id="MobiDB-lite"/>
    </source>
</evidence>
<dbReference type="GO" id="GO:0046983">
    <property type="term" value="F:protein dimerization activity"/>
    <property type="evidence" value="ECO:0007669"/>
    <property type="project" value="InterPro"/>
</dbReference>
<evidence type="ECO:0000259" key="7">
    <source>
        <dbReference type="Pfam" id="PF05699"/>
    </source>
</evidence>
<feature type="compositionally biased region" description="Polar residues" evidence="6">
    <location>
        <begin position="1"/>
        <end position="10"/>
    </location>
</feature>
<evidence type="ECO:0000256" key="3">
    <source>
        <dbReference type="ARBA" id="ARBA00022771"/>
    </source>
</evidence>
<keyword evidence="9" id="KW-1185">Reference proteome</keyword>
<feature type="region of interest" description="Disordered" evidence="6">
    <location>
        <begin position="338"/>
        <end position="357"/>
    </location>
</feature>
<dbReference type="GO" id="GO:0005634">
    <property type="term" value="C:nucleus"/>
    <property type="evidence" value="ECO:0007669"/>
    <property type="project" value="UniProtKB-SubCell"/>
</dbReference>
<evidence type="ECO:0000256" key="5">
    <source>
        <dbReference type="ARBA" id="ARBA00023242"/>
    </source>
</evidence>